<dbReference type="Proteomes" id="UP000184699">
    <property type="component" value="Unassembled WGS sequence"/>
</dbReference>
<feature type="transmembrane region" description="Helical" evidence="1">
    <location>
        <begin position="7"/>
        <end position="29"/>
    </location>
</feature>
<dbReference type="GO" id="GO:0009002">
    <property type="term" value="F:serine-type D-Ala-D-Ala carboxypeptidase activity"/>
    <property type="evidence" value="ECO:0007669"/>
    <property type="project" value="InterPro"/>
</dbReference>
<evidence type="ECO:0000313" key="4">
    <source>
        <dbReference type="Proteomes" id="UP000184699"/>
    </source>
</evidence>
<evidence type="ECO:0000259" key="2">
    <source>
        <dbReference type="Pfam" id="PF00768"/>
    </source>
</evidence>
<sequence length="420" mass="42665">MRMTPGRIVGIAVGAIAILGIGVYGPAMLLGPLPAVNVTVAEGADTAPGEGAAPVTLPDDGASAMAVLADDGAATTLGVGGDTEPVPIGGAVKLVTVLATLDTLPLPPEGAGPDITIGPADYTDYLRYVAEDTRTLPVLPGEKWTERDVVRAVLLASSNNHADTLARWAFGGVDPYVEAANTWLAENGFTATHVADATGLSGDNVGTPEELTRLAALVLADPRLAEVYSITDAPAVAGERDIPDNVARSGETGVRALARSYTDQAGVTFVYTTTVPGPDDDAPYRLVGATTLMPDYETLDATVSTAVTSSAESAVPVEIITAGTPYASVEAAWGDRADLIASVSRTDASWGESVAGTSVTVEPFTTASAGSEVGRISIATGNGDVASPLEMTSAIRDPGPIWRLANPAAIIGAFIAAQQS</sequence>
<dbReference type="EMBL" id="FSRJ01000001">
    <property type="protein sequence ID" value="SIN72433.1"/>
    <property type="molecule type" value="Genomic_DNA"/>
</dbReference>
<proteinExistence type="predicted"/>
<evidence type="ECO:0000313" key="3">
    <source>
        <dbReference type="EMBL" id="SIN72433.1"/>
    </source>
</evidence>
<dbReference type="Gene3D" id="3.40.710.10">
    <property type="entry name" value="DD-peptidase/beta-lactamase superfamily"/>
    <property type="match status" value="1"/>
</dbReference>
<reference evidence="4" key="1">
    <citation type="submission" date="2016-11" db="EMBL/GenBank/DDBJ databases">
        <authorList>
            <person name="Varghese N."/>
            <person name="Submissions S."/>
        </authorList>
    </citation>
    <scope>NUCLEOTIDE SEQUENCE [LARGE SCALE GENOMIC DNA]</scope>
    <source>
        <strain evidence="4">DSM 8595</strain>
    </source>
</reference>
<protein>
    <submittedName>
        <fullName evidence="3">D-alanyl-D-alanine carboxypeptidase (Penicillin-binding protein 5/6)</fullName>
    </submittedName>
</protein>
<dbReference type="SUPFAM" id="SSF56601">
    <property type="entry name" value="beta-lactamase/transpeptidase-like"/>
    <property type="match status" value="1"/>
</dbReference>
<name>A0A1N6DP41_9MICO</name>
<keyword evidence="4" id="KW-1185">Reference proteome</keyword>
<dbReference type="OrthoDB" id="5241551at2"/>
<feature type="domain" description="Peptidase S11 D-alanyl-D-alanine carboxypeptidase A N-terminal" evidence="2">
    <location>
        <begin position="64"/>
        <end position="274"/>
    </location>
</feature>
<organism evidence="3 4">
    <name type="scientific">Agromyces cerinus subsp. cerinus</name>
    <dbReference type="NCBI Taxonomy" id="232089"/>
    <lineage>
        <taxon>Bacteria</taxon>
        <taxon>Bacillati</taxon>
        <taxon>Actinomycetota</taxon>
        <taxon>Actinomycetes</taxon>
        <taxon>Micrococcales</taxon>
        <taxon>Microbacteriaceae</taxon>
        <taxon>Agromyces</taxon>
    </lineage>
</organism>
<dbReference type="AlphaFoldDB" id="A0A1N6DP41"/>
<keyword evidence="3" id="KW-0121">Carboxypeptidase</keyword>
<keyword evidence="3" id="KW-0378">Hydrolase</keyword>
<keyword evidence="3" id="KW-0645">Protease</keyword>
<dbReference type="GO" id="GO:0006508">
    <property type="term" value="P:proteolysis"/>
    <property type="evidence" value="ECO:0007669"/>
    <property type="project" value="InterPro"/>
</dbReference>
<keyword evidence="1" id="KW-0472">Membrane</keyword>
<evidence type="ECO:0000256" key="1">
    <source>
        <dbReference type="SAM" id="Phobius"/>
    </source>
</evidence>
<gene>
    <name evidence="3" type="ORF">SAMN05443544_0533</name>
</gene>
<dbReference type="InterPro" id="IPR001967">
    <property type="entry name" value="Peptidase_S11_N"/>
</dbReference>
<accession>A0A1N6DP41</accession>
<keyword evidence="1" id="KW-1133">Transmembrane helix</keyword>
<dbReference type="Pfam" id="PF00768">
    <property type="entry name" value="Peptidase_S11"/>
    <property type="match status" value="1"/>
</dbReference>
<dbReference type="STRING" id="232089.SAMN05443544_0533"/>
<dbReference type="RefSeq" id="WP_084183542.1">
    <property type="nucleotide sequence ID" value="NZ_FSRJ01000001.1"/>
</dbReference>
<keyword evidence="1" id="KW-0812">Transmembrane</keyword>
<dbReference type="InterPro" id="IPR012338">
    <property type="entry name" value="Beta-lactam/transpept-like"/>
</dbReference>